<accession>A0A840QFY0</accession>
<dbReference type="EMBL" id="JACHIW010000002">
    <property type="protein sequence ID" value="MBB5158850.1"/>
    <property type="molecule type" value="Genomic_DNA"/>
</dbReference>
<dbReference type="Proteomes" id="UP000584374">
    <property type="component" value="Unassembled WGS sequence"/>
</dbReference>
<dbReference type="AlphaFoldDB" id="A0A840QFY0"/>
<name>A0A840QFY0_9PSEU</name>
<dbReference type="RefSeq" id="WP_184730879.1">
    <property type="nucleotide sequence ID" value="NZ_JACHIW010000002.1"/>
</dbReference>
<proteinExistence type="predicted"/>
<evidence type="ECO:0008006" key="3">
    <source>
        <dbReference type="Google" id="ProtNLM"/>
    </source>
</evidence>
<gene>
    <name evidence="1" type="ORF">BJ970_006449</name>
</gene>
<evidence type="ECO:0000313" key="1">
    <source>
        <dbReference type="EMBL" id="MBB5158850.1"/>
    </source>
</evidence>
<keyword evidence="2" id="KW-1185">Reference proteome</keyword>
<organism evidence="1 2">
    <name type="scientific">Saccharopolyspora phatthalungensis</name>
    <dbReference type="NCBI Taxonomy" id="664693"/>
    <lineage>
        <taxon>Bacteria</taxon>
        <taxon>Bacillati</taxon>
        <taxon>Actinomycetota</taxon>
        <taxon>Actinomycetes</taxon>
        <taxon>Pseudonocardiales</taxon>
        <taxon>Pseudonocardiaceae</taxon>
        <taxon>Saccharopolyspora</taxon>
    </lineage>
</organism>
<protein>
    <recommendedName>
        <fullName evidence="3">Four helix bundle protein</fullName>
    </recommendedName>
</protein>
<sequence length="72" mass="7883">MSPIEGGKRYSAQAELTFLLRVTEGCIRKSAHQLITGTVTDADLQLLVSDMERMMRILKGYLDAKNPAGGSQ</sequence>
<reference evidence="1 2" key="1">
    <citation type="submission" date="2020-08" db="EMBL/GenBank/DDBJ databases">
        <title>Sequencing the genomes of 1000 actinobacteria strains.</title>
        <authorList>
            <person name="Klenk H.-P."/>
        </authorList>
    </citation>
    <scope>NUCLEOTIDE SEQUENCE [LARGE SCALE GENOMIC DNA]</scope>
    <source>
        <strain evidence="1 2">DSM 45584</strain>
    </source>
</reference>
<comment type="caution">
    <text evidence="1">The sequence shown here is derived from an EMBL/GenBank/DDBJ whole genome shotgun (WGS) entry which is preliminary data.</text>
</comment>
<evidence type="ECO:0000313" key="2">
    <source>
        <dbReference type="Proteomes" id="UP000584374"/>
    </source>
</evidence>